<keyword evidence="3" id="KW-1185">Reference proteome</keyword>
<accession>A0ABQ9Y1F9</accession>
<feature type="region of interest" description="Disordered" evidence="1">
    <location>
        <begin position="105"/>
        <end position="129"/>
    </location>
</feature>
<protein>
    <submittedName>
        <fullName evidence="2">Uncharacterized protein</fullName>
    </submittedName>
</protein>
<reference evidence="2 3" key="1">
    <citation type="journal article" date="2022" name="bioRxiv">
        <title>Genomics of Preaxostyla Flagellates Illuminates Evolutionary Transitions and the Path Towards Mitochondrial Loss.</title>
        <authorList>
            <person name="Novak L.V.F."/>
            <person name="Treitli S.C."/>
            <person name="Pyrih J."/>
            <person name="Halakuc P."/>
            <person name="Pipaliya S.V."/>
            <person name="Vacek V."/>
            <person name="Brzon O."/>
            <person name="Soukal P."/>
            <person name="Eme L."/>
            <person name="Dacks J.B."/>
            <person name="Karnkowska A."/>
            <person name="Elias M."/>
            <person name="Hampl V."/>
        </authorList>
    </citation>
    <scope>NUCLEOTIDE SEQUENCE [LARGE SCALE GENOMIC DNA]</scope>
    <source>
        <strain evidence="2">NAU3</strain>
        <tissue evidence="2">Gut</tissue>
    </source>
</reference>
<evidence type="ECO:0000256" key="1">
    <source>
        <dbReference type="SAM" id="MobiDB-lite"/>
    </source>
</evidence>
<name>A0ABQ9Y1F9_9EUKA</name>
<organism evidence="2 3">
    <name type="scientific">Blattamonas nauphoetae</name>
    <dbReference type="NCBI Taxonomy" id="2049346"/>
    <lineage>
        <taxon>Eukaryota</taxon>
        <taxon>Metamonada</taxon>
        <taxon>Preaxostyla</taxon>
        <taxon>Oxymonadida</taxon>
        <taxon>Blattamonas</taxon>
    </lineage>
</organism>
<proteinExistence type="predicted"/>
<evidence type="ECO:0000313" key="3">
    <source>
        <dbReference type="Proteomes" id="UP001281761"/>
    </source>
</evidence>
<gene>
    <name evidence="2" type="ORF">BLNAU_7464</name>
</gene>
<dbReference type="Proteomes" id="UP001281761">
    <property type="component" value="Unassembled WGS sequence"/>
</dbReference>
<evidence type="ECO:0000313" key="2">
    <source>
        <dbReference type="EMBL" id="KAK2957565.1"/>
    </source>
</evidence>
<comment type="caution">
    <text evidence="2">The sequence shown here is derived from an EMBL/GenBank/DDBJ whole genome shotgun (WGS) entry which is preliminary data.</text>
</comment>
<sequence>MVWFAGTIRIISHQSRSLVATISFAATLALPKTTRKDRMMSSLNLRPFSIPAPSPPTPSHFPLPLPHHPHPPSPLCLSLTTHSPLPLPHHPHPPIPLCLFPHHPHPTDKDVRGGRKKSEKKRANAKTWHNSSPAHLSAFIRNGTRNFASLFVSLADDTATDDTLSPHSSPMSTTAAFEGRTRLLLTDLRGISKS</sequence>
<feature type="compositionally biased region" description="Basic residues" evidence="1">
    <location>
        <begin position="114"/>
        <end position="124"/>
    </location>
</feature>
<dbReference type="EMBL" id="JARBJD010000045">
    <property type="protein sequence ID" value="KAK2957565.1"/>
    <property type="molecule type" value="Genomic_DNA"/>
</dbReference>